<dbReference type="EMBL" id="HBIP01003329">
    <property type="protein sequence ID" value="CAE0486415.1"/>
    <property type="molecule type" value="Transcribed_RNA"/>
</dbReference>
<name>A0A7S3QM52_DUNTE</name>
<evidence type="ECO:0000256" key="3">
    <source>
        <dbReference type="ARBA" id="ARBA00022989"/>
    </source>
</evidence>
<dbReference type="InterPro" id="IPR006696">
    <property type="entry name" value="DUF423"/>
</dbReference>
<evidence type="ECO:0000256" key="2">
    <source>
        <dbReference type="ARBA" id="ARBA00022692"/>
    </source>
</evidence>
<dbReference type="PANTHER" id="PTHR43461">
    <property type="entry name" value="TRANSMEMBRANE PROTEIN 256"/>
    <property type="match status" value="1"/>
</dbReference>
<comment type="subcellular location">
    <subcellularLocation>
        <location evidence="1">Membrane</location>
        <topology evidence="1">Multi-pass membrane protein</topology>
    </subcellularLocation>
</comment>
<keyword evidence="3 5" id="KW-1133">Transmembrane helix</keyword>
<organism evidence="6">
    <name type="scientific">Dunaliella tertiolecta</name>
    <name type="common">Green alga</name>
    <dbReference type="NCBI Taxonomy" id="3047"/>
    <lineage>
        <taxon>Eukaryota</taxon>
        <taxon>Viridiplantae</taxon>
        <taxon>Chlorophyta</taxon>
        <taxon>core chlorophytes</taxon>
        <taxon>Chlorophyceae</taxon>
        <taxon>CS clade</taxon>
        <taxon>Chlamydomonadales</taxon>
        <taxon>Dunaliellaceae</taxon>
        <taxon>Dunaliella</taxon>
    </lineage>
</organism>
<evidence type="ECO:0000256" key="4">
    <source>
        <dbReference type="ARBA" id="ARBA00023136"/>
    </source>
</evidence>
<sequence>MSLSRVSRFSRLLAGFSGASAVGAGAYGAHKFKPKDQHYSIVYQRANQYHLIHSFLLGMAPLARYPVPVASLATLGIIGFSGSCYVVALTEDRTWSAGAPFGGMALIAAWLAFAL</sequence>
<dbReference type="AlphaFoldDB" id="A0A7S3QM52"/>
<accession>A0A7S3QM52</accession>
<gene>
    <name evidence="6" type="ORF">DTER00134_LOCUS1454</name>
</gene>
<keyword evidence="4 5" id="KW-0472">Membrane</keyword>
<evidence type="ECO:0000313" key="6">
    <source>
        <dbReference type="EMBL" id="CAE0486415.1"/>
    </source>
</evidence>
<dbReference type="GO" id="GO:0016020">
    <property type="term" value="C:membrane"/>
    <property type="evidence" value="ECO:0007669"/>
    <property type="project" value="UniProtKB-SubCell"/>
</dbReference>
<dbReference type="PANTHER" id="PTHR43461:SF1">
    <property type="entry name" value="TRANSMEMBRANE PROTEIN 256"/>
    <property type="match status" value="1"/>
</dbReference>
<evidence type="ECO:0000256" key="5">
    <source>
        <dbReference type="SAM" id="Phobius"/>
    </source>
</evidence>
<proteinExistence type="predicted"/>
<dbReference type="Pfam" id="PF04241">
    <property type="entry name" value="DUF423"/>
    <property type="match status" value="1"/>
</dbReference>
<keyword evidence="2 5" id="KW-0812">Transmembrane</keyword>
<protein>
    <recommendedName>
        <fullName evidence="7">Transmembrane protein 256 homolog</fullName>
    </recommendedName>
</protein>
<evidence type="ECO:0000256" key="1">
    <source>
        <dbReference type="ARBA" id="ARBA00004141"/>
    </source>
</evidence>
<feature type="transmembrane region" description="Helical" evidence="5">
    <location>
        <begin position="65"/>
        <end position="88"/>
    </location>
</feature>
<feature type="transmembrane region" description="Helical" evidence="5">
    <location>
        <begin position="95"/>
        <end position="113"/>
    </location>
</feature>
<reference evidence="6" key="1">
    <citation type="submission" date="2021-01" db="EMBL/GenBank/DDBJ databases">
        <authorList>
            <person name="Corre E."/>
            <person name="Pelletier E."/>
            <person name="Niang G."/>
            <person name="Scheremetjew M."/>
            <person name="Finn R."/>
            <person name="Kale V."/>
            <person name="Holt S."/>
            <person name="Cochrane G."/>
            <person name="Meng A."/>
            <person name="Brown T."/>
            <person name="Cohen L."/>
        </authorList>
    </citation>
    <scope>NUCLEOTIDE SEQUENCE</scope>
    <source>
        <strain evidence="6">CCMP1320</strain>
    </source>
</reference>
<evidence type="ECO:0008006" key="7">
    <source>
        <dbReference type="Google" id="ProtNLM"/>
    </source>
</evidence>